<evidence type="ECO:0008006" key="14">
    <source>
        <dbReference type="Google" id="ProtNLM"/>
    </source>
</evidence>
<keyword evidence="11" id="KW-0812">Transmembrane</keyword>
<evidence type="ECO:0000313" key="13">
    <source>
        <dbReference type="Proteomes" id="UP000027195"/>
    </source>
</evidence>
<gene>
    <name evidence="12" type="ORF">BOTBODRAFT_178542</name>
</gene>
<accession>A0A067MDM8</accession>
<keyword evidence="4 9" id="KW-0349">Heme</keyword>
<keyword evidence="13" id="KW-1185">Reference proteome</keyword>
<dbReference type="GO" id="GO:0020037">
    <property type="term" value="F:heme binding"/>
    <property type="evidence" value="ECO:0007669"/>
    <property type="project" value="InterPro"/>
</dbReference>
<dbReference type="Gene3D" id="1.10.630.10">
    <property type="entry name" value="Cytochrome P450"/>
    <property type="match status" value="1"/>
</dbReference>
<evidence type="ECO:0000256" key="7">
    <source>
        <dbReference type="ARBA" id="ARBA00023004"/>
    </source>
</evidence>
<dbReference type="InterPro" id="IPR050121">
    <property type="entry name" value="Cytochrome_P450_monoxygenase"/>
</dbReference>
<keyword evidence="7 9" id="KW-0408">Iron</keyword>
<dbReference type="SUPFAM" id="SSF48264">
    <property type="entry name" value="Cytochrome P450"/>
    <property type="match status" value="1"/>
</dbReference>
<dbReference type="Pfam" id="PF00067">
    <property type="entry name" value="p450"/>
    <property type="match status" value="1"/>
</dbReference>
<dbReference type="InterPro" id="IPR002401">
    <property type="entry name" value="Cyt_P450_E_grp-I"/>
</dbReference>
<dbReference type="InterPro" id="IPR001128">
    <property type="entry name" value="Cyt_P450"/>
</dbReference>
<dbReference type="STRING" id="930990.A0A067MDM8"/>
<evidence type="ECO:0000256" key="11">
    <source>
        <dbReference type="SAM" id="Phobius"/>
    </source>
</evidence>
<proteinExistence type="inferred from homology"/>
<dbReference type="OrthoDB" id="1470350at2759"/>
<comment type="cofactor">
    <cofactor evidence="1 9">
        <name>heme</name>
        <dbReference type="ChEBI" id="CHEBI:30413"/>
    </cofactor>
</comment>
<dbReference type="PROSITE" id="PS00086">
    <property type="entry name" value="CYTOCHROME_P450"/>
    <property type="match status" value="1"/>
</dbReference>
<evidence type="ECO:0000256" key="3">
    <source>
        <dbReference type="ARBA" id="ARBA00010617"/>
    </source>
</evidence>
<reference evidence="13" key="1">
    <citation type="journal article" date="2014" name="Proc. Natl. Acad. Sci. U.S.A.">
        <title>Extensive sampling of basidiomycete genomes demonstrates inadequacy of the white-rot/brown-rot paradigm for wood decay fungi.</title>
        <authorList>
            <person name="Riley R."/>
            <person name="Salamov A.A."/>
            <person name="Brown D.W."/>
            <person name="Nagy L.G."/>
            <person name="Floudas D."/>
            <person name="Held B.W."/>
            <person name="Levasseur A."/>
            <person name="Lombard V."/>
            <person name="Morin E."/>
            <person name="Otillar R."/>
            <person name="Lindquist E.A."/>
            <person name="Sun H."/>
            <person name="LaButti K.M."/>
            <person name="Schmutz J."/>
            <person name="Jabbour D."/>
            <person name="Luo H."/>
            <person name="Baker S.E."/>
            <person name="Pisabarro A.G."/>
            <person name="Walton J.D."/>
            <person name="Blanchette R.A."/>
            <person name="Henrissat B."/>
            <person name="Martin F."/>
            <person name="Cullen D."/>
            <person name="Hibbett D.S."/>
            <person name="Grigoriev I.V."/>
        </authorList>
    </citation>
    <scope>NUCLEOTIDE SEQUENCE [LARGE SCALE GENOMIC DNA]</scope>
    <source>
        <strain evidence="13">FD-172 SS1</strain>
    </source>
</reference>
<evidence type="ECO:0000256" key="5">
    <source>
        <dbReference type="ARBA" id="ARBA00022723"/>
    </source>
</evidence>
<protein>
    <recommendedName>
        <fullName evidence="14">Cytochrome P450</fullName>
    </recommendedName>
</protein>
<keyword evidence="11" id="KW-1133">Transmembrane helix</keyword>
<organism evidence="12 13">
    <name type="scientific">Botryobasidium botryosum (strain FD-172 SS1)</name>
    <dbReference type="NCBI Taxonomy" id="930990"/>
    <lineage>
        <taxon>Eukaryota</taxon>
        <taxon>Fungi</taxon>
        <taxon>Dikarya</taxon>
        <taxon>Basidiomycota</taxon>
        <taxon>Agaricomycotina</taxon>
        <taxon>Agaricomycetes</taxon>
        <taxon>Cantharellales</taxon>
        <taxon>Botryobasidiaceae</taxon>
        <taxon>Botryobasidium</taxon>
    </lineage>
</organism>
<dbReference type="PANTHER" id="PTHR24305:SF166">
    <property type="entry name" value="CYTOCHROME P450 12A4, MITOCHONDRIAL-RELATED"/>
    <property type="match status" value="1"/>
</dbReference>
<dbReference type="GO" id="GO:0005506">
    <property type="term" value="F:iron ion binding"/>
    <property type="evidence" value="ECO:0007669"/>
    <property type="project" value="InterPro"/>
</dbReference>
<evidence type="ECO:0000256" key="6">
    <source>
        <dbReference type="ARBA" id="ARBA00023002"/>
    </source>
</evidence>
<dbReference type="AlphaFoldDB" id="A0A067MDM8"/>
<feature type="transmembrane region" description="Helical" evidence="11">
    <location>
        <begin position="6"/>
        <end position="27"/>
    </location>
</feature>
<dbReference type="HOGENOM" id="CLU_001570_5_11_1"/>
<keyword evidence="5 9" id="KW-0479">Metal-binding</keyword>
<dbReference type="EMBL" id="KL198072">
    <property type="protein sequence ID" value="KDQ09987.1"/>
    <property type="molecule type" value="Genomic_DNA"/>
</dbReference>
<evidence type="ECO:0000256" key="8">
    <source>
        <dbReference type="ARBA" id="ARBA00023033"/>
    </source>
</evidence>
<keyword evidence="8 10" id="KW-0503">Monooxygenase</keyword>
<comment type="pathway">
    <text evidence="2">Secondary metabolite biosynthesis.</text>
</comment>
<evidence type="ECO:0000256" key="4">
    <source>
        <dbReference type="ARBA" id="ARBA00022617"/>
    </source>
</evidence>
<dbReference type="Proteomes" id="UP000027195">
    <property type="component" value="Unassembled WGS sequence"/>
</dbReference>
<dbReference type="PRINTS" id="PR00385">
    <property type="entry name" value="P450"/>
</dbReference>
<dbReference type="InParanoid" id="A0A067MDM8"/>
<keyword evidence="11" id="KW-0472">Membrane</keyword>
<keyword evidence="6 10" id="KW-0560">Oxidoreductase</keyword>
<dbReference type="GO" id="GO:0004497">
    <property type="term" value="F:monooxygenase activity"/>
    <property type="evidence" value="ECO:0007669"/>
    <property type="project" value="UniProtKB-KW"/>
</dbReference>
<evidence type="ECO:0000256" key="10">
    <source>
        <dbReference type="RuleBase" id="RU000461"/>
    </source>
</evidence>
<sequence length="529" mass="59454">MYYTTLPYSIAAAIIFISTALAVRYFIRRLVCRYTTDICRVPKPPGGSWLWGHELEPLSKSWGVVYASWLETYGPVFRLNGALGHDDILVIADPGALSHMLTKNVYGYAKSFIMRPLIERLVGRGLMWAEGEEHRRMHALLSHIFTAEKTKNAYEDVKVSADRVVMKLINHLNSHDGDATIKITEWMGKATLDIIGRIGFGHDFGCGESPEAKKIAAVWEQSVSLGMTKIARIAPIIIRTFPFIVSLPIPAIQAQGAIKLTVKELAEELYVKASANPELNKGKDLLSTLIRANFRERRNISKDELLDHICTFVMVGHETTAGTLGFTIHALAQHPEVQDKLRKEILEFGAEPKYDDFLTKLPYLDAVTKEAMRMFPASAHTERIALHDDVLPLRKPIFTPEGETLISLRIKKSQLIQIPSFPLDRMNAVWGDGNVFRPERWLNPGQLPAPGKLTQGWSNLFIFSEGPRMCIGYRLALLEYKALLSSFVKHFVFHDTGAEIEHVWSNTLQPKVVGEEGLSLPVRVTLADY</sequence>
<dbReference type="PANTHER" id="PTHR24305">
    <property type="entry name" value="CYTOCHROME P450"/>
    <property type="match status" value="1"/>
</dbReference>
<evidence type="ECO:0000313" key="12">
    <source>
        <dbReference type="EMBL" id="KDQ09987.1"/>
    </source>
</evidence>
<dbReference type="GO" id="GO:0016705">
    <property type="term" value="F:oxidoreductase activity, acting on paired donors, with incorporation or reduction of molecular oxygen"/>
    <property type="evidence" value="ECO:0007669"/>
    <property type="project" value="InterPro"/>
</dbReference>
<name>A0A067MDM8_BOTB1</name>
<dbReference type="InterPro" id="IPR036396">
    <property type="entry name" value="Cyt_P450_sf"/>
</dbReference>
<evidence type="ECO:0000256" key="2">
    <source>
        <dbReference type="ARBA" id="ARBA00005179"/>
    </source>
</evidence>
<comment type="similarity">
    <text evidence="3 10">Belongs to the cytochrome P450 family.</text>
</comment>
<dbReference type="PRINTS" id="PR00463">
    <property type="entry name" value="EP450I"/>
</dbReference>
<evidence type="ECO:0000256" key="1">
    <source>
        <dbReference type="ARBA" id="ARBA00001971"/>
    </source>
</evidence>
<evidence type="ECO:0000256" key="9">
    <source>
        <dbReference type="PIRSR" id="PIRSR602401-1"/>
    </source>
</evidence>
<dbReference type="InterPro" id="IPR017972">
    <property type="entry name" value="Cyt_P450_CS"/>
</dbReference>
<feature type="binding site" description="axial binding residue" evidence="9">
    <location>
        <position position="470"/>
    </location>
    <ligand>
        <name>heme</name>
        <dbReference type="ChEBI" id="CHEBI:30413"/>
    </ligand>
    <ligandPart>
        <name>Fe</name>
        <dbReference type="ChEBI" id="CHEBI:18248"/>
    </ligandPart>
</feature>